<organism evidence="2 3">
    <name type="scientific">Halalkalibacter alkaliphilus</name>
    <dbReference type="NCBI Taxonomy" id="2917993"/>
    <lineage>
        <taxon>Bacteria</taxon>
        <taxon>Bacillati</taxon>
        <taxon>Bacillota</taxon>
        <taxon>Bacilli</taxon>
        <taxon>Bacillales</taxon>
        <taxon>Bacillaceae</taxon>
        <taxon>Halalkalibacter</taxon>
    </lineage>
</organism>
<comment type="caution">
    <text evidence="2">The sequence shown here is derived from an EMBL/GenBank/DDBJ whole genome shotgun (WGS) entry which is preliminary data.</text>
</comment>
<feature type="transmembrane region" description="Helical" evidence="1">
    <location>
        <begin position="116"/>
        <end position="138"/>
    </location>
</feature>
<dbReference type="RefSeq" id="WP_250094476.1">
    <property type="nucleotide sequence ID" value="NZ_JAKRYL010000001.1"/>
</dbReference>
<keyword evidence="1" id="KW-0812">Transmembrane</keyword>
<sequence length="320" mass="35931">MFNIFQLIQNENMKIYKRLGTWIMVGAIIGIVLIGGIVTKFLLSNDTTGNWQQQLEIENAQLAEQISEYEDTPMISSNAISPLNEQLVINEYRLANEIPPVESETLWGFMISSPDFTALVSVFVIVIAAGIVATEFSTGTIKLLLIRPVRRSKILFSKYIATLIFALFMLATIFVSSVVVGSILFGFAGIDLPYLVYQGGEVVERNMLTHIISLYGLNSVDMIMMVTFAFMISTVFRSSSLAIGLSLFLLFTGQQLVMLLSQYDWAKYILFANTNLRQYISGAPIVEGMTMTFSMMVLLVYFICFHLISWVVFKKRDVTA</sequence>
<accession>A0A9X2A0F1</accession>
<feature type="transmembrane region" description="Helical" evidence="1">
    <location>
        <begin position="207"/>
        <end position="230"/>
    </location>
</feature>
<dbReference type="AlphaFoldDB" id="A0A9X2A0F1"/>
<keyword evidence="3" id="KW-1185">Reference proteome</keyword>
<reference evidence="2" key="1">
    <citation type="submission" date="2022-02" db="EMBL/GenBank/DDBJ databases">
        <title>Halalkalibacter sp. nov. isolated from Lonar Lake, India.</title>
        <authorList>
            <person name="Joshi A."/>
            <person name="Thite S."/>
            <person name="Lodha T."/>
        </authorList>
    </citation>
    <scope>NUCLEOTIDE SEQUENCE</scope>
    <source>
        <strain evidence="2">MEB205</strain>
    </source>
</reference>
<dbReference type="PANTHER" id="PTHR37305">
    <property type="entry name" value="INTEGRAL MEMBRANE PROTEIN-RELATED"/>
    <property type="match status" value="1"/>
</dbReference>
<dbReference type="PANTHER" id="PTHR37305:SF1">
    <property type="entry name" value="MEMBRANE PROTEIN"/>
    <property type="match status" value="1"/>
</dbReference>
<feature type="transmembrane region" description="Helical" evidence="1">
    <location>
        <begin position="21"/>
        <end position="43"/>
    </location>
</feature>
<keyword evidence="1" id="KW-0472">Membrane</keyword>
<dbReference type="Pfam" id="PF12679">
    <property type="entry name" value="ABC2_membrane_2"/>
    <property type="match status" value="1"/>
</dbReference>
<feature type="transmembrane region" description="Helical" evidence="1">
    <location>
        <begin position="242"/>
        <end position="263"/>
    </location>
</feature>
<proteinExistence type="predicted"/>
<dbReference type="EMBL" id="JAKRYL010000001">
    <property type="protein sequence ID" value="MCL7745535.1"/>
    <property type="molecule type" value="Genomic_DNA"/>
</dbReference>
<evidence type="ECO:0000313" key="2">
    <source>
        <dbReference type="EMBL" id="MCL7745535.1"/>
    </source>
</evidence>
<dbReference type="Proteomes" id="UP001139150">
    <property type="component" value="Unassembled WGS sequence"/>
</dbReference>
<keyword evidence="1" id="KW-1133">Transmembrane helix</keyword>
<protein>
    <submittedName>
        <fullName evidence="2">ABC transporter permease</fullName>
    </submittedName>
</protein>
<evidence type="ECO:0000256" key="1">
    <source>
        <dbReference type="SAM" id="Phobius"/>
    </source>
</evidence>
<name>A0A9X2A0F1_9BACI</name>
<feature type="transmembrane region" description="Helical" evidence="1">
    <location>
        <begin position="159"/>
        <end position="187"/>
    </location>
</feature>
<dbReference type="GO" id="GO:0140359">
    <property type="term" value="F:ABC-type transporter activity"/>
    <property type="evidence" value="ECO:0007669"/>
    <property type="project" value="InterPro"/>
</dbReference>
<dbReference type="GO" id="GO:0005886">
    <property type="term" value="C:plasma membrane"/>
    <property type="evidence" value="ECO:0007669"/>
    <property type="project" value="UniProtKB-SubCell"/>
</dbReference>
<gene>
    <name evidence="2" type="ORF">MF646_00225</name>
</gene>
<feature type="transmembrane region" description="Helical" evidence="1">
    <location>
        <begin position="293"/>
        <end position="313"/>
    </location>
</feature>
<evidence type="ECO:0000313" key="3">
    <source>
        <dbReference type="Proteomes" id="UP001139150"/>
    </source>
</evidence>